<dbReference type="AlphaFoldDB" id="A0A1D6HLP7"/>
<gene>
    <name evidence="1" type="ORF">ZEAMMB73_Zm00001d018226</name>
</gene>
<sequence>MTASCACAYCIECSFLEESSHLFMCASWIKRCLMYLQGYGHMAMYAIGQPALQGC</sequence>
<evidence type="ECO:0000313" key="1">
    <source>
        <dbReference type="EMBL" id="AQK75304.1"/>
    </source>
</evidence>
<organism evidence="1">
    <name type="scientific">Zea mays</name>
    <name type="common">Maize</name>
    <dbReference type="NCBI Taxonomy" id="4577"/>
    <lineage>
        <taxon>Eukaryota</taxon>
        <taxon>Viridiplantae</taxon>
        <taxon>Streptophyta</taxon>
        <taxon>Embryophyta</taxon>
        <taxon>Tracheophyta</taxon>
        <taxon>Spermatophyta</taxon>
        <taxon>Magnoliopsida</taxon>
        <taxon>Liliopsida</taxon>
        <taxon>Poales</taxon>
        <taxon>Poaceae</taxon>
        <taxon>PACMAD clade</taxon>
        <taxon>Panicoideae</taxon>
        <taxon>Andropogonodae</taxon>
        <taxon>Andropogoneae</taxon>
        <taxon>Tripsacinae</taxon>
        <taxon>Zea</taxon>
    </lineage>
</organism>
<proteinExistence type="predicted"/>
<protein>
    <submittedName>
        <fullName evidence="1">UPF0614 C14orf102-like protein</fullName>
    </submittedName>
</protein>
<accession>A0A1D6HLP7</accession>
<name>A0A1D6HLP7_MAIZE</name>
<dbReference type="EMBL" id="CM000781">
    <property type="protein sequence ID" value="AQK75304.1"/>
    <property type="molecule type" value="Genomic_DNA"/>
</dbReference>
<reference evidence="1" key="1">
    <citation type="submission" date="2015-12" db="EMBL/GenBank/DDBJ databases">
        <title>Update maize B73 reference genome by single molecule sequencing technologies.</title>
        <authorList>
            <consortium name="Maize Genome Sequencing Project"/>
            <person name="Ware D."/>
        </authorList>
    </citation>
    <scope>NUCLEOTIDE SEQUENCE</scope>
    <source>
        <tissue evidence="1">Seedling</tissue>
    </source>
</reference>